<protein>
    <submittedName>
        <fullName evidence="3">2-hydroxycyclohexanecarboxyl-CoA dehydrogenase</fullName>
    </submittedName>
</protein>
<dbReference type="PANTHER" id="PTHR43669">
    <property type="entry name" value="5-KETO-D-GLUCONATE 5-REDUCTASE"/>
    <property type="match status" value="1"/>
</dbReference>
<sequence>MNAQLQDRTAIVWGGAGDIGSTTAKAFAEAGAKVYLAGRTEATLAARAEEVGAAGHGVVDVLDEDAVVAFVERVVAATGSLDISFNVADRGDIQGQALLEISAADYTQPVVRGITGSFHTARAAARQMVEQKRGVVIALDSGSARGSAPGMGGTSAADGALDALVRDLAAEVGPSGVRVVGIWTAGITETFTAEKFERVLGTRLPEEALEGIRANLDGLRMTKRSPRLREVADTATFLASDGAGAITGTWLNVTSGMYPS</sequence>
<dbReference type="RefSeq" id="WP_045550429.1">
    <property type="nucleotide sequence ID" value="NZ_JZDQ02000011.1"/>
</dbReference>
<dbReference type="Pfam" id="PF13561">
    <property type="entry name" value="adh_short_C2"/>
    <property type="match status" value="1"/>
</dbReference>
<proteinExistence type="inferred from homology"/>
<gene>
    <name evidence="3" type="ORF">UG56_009430</name>
</gene>
<dbReference type="AlphaFoldDB" id="A0A1J4N7Q6"/>
<evidence type="ECO:0000256" key="1">
    <source>
        <dbReference type="ARBA" id="ARBA00006484"/>
    </source>
</evidence>
<keyword evidence="2" id="KW-0560">Oxidoreductase</keyword>
<dbReference type="EMBL" id="JZDQ02000011">
    <property type="protein sequence ID" value="OIJ26991.1"/>
    <property type="molecule type" value="Genomic_DNA"/>
</dbReference>
<dbReference type="PRINTS" id="PR00081">
    <property type="entry name" value="GDHRDH"/>
</dbReference>
<accession>A0A1J4N7Q6</accession>
<evidence type="ECO:0000256" key="2">
    <source>
        <dbReference type="ARBA" id="ARBA00023002"/>
    </source>
</evidence>
<evidence type="ECO:0000313" key="3">
    <source>
        <dbReference type="EMBL" id="OIJ26991.1"/>
    </source>
</evidence>
<comment type="caution">
    <text evidence="3">The sequence shown here is derived from an EMBL/GenBank/DDBJ whole genome shotgun (WGS) entry which is preliminary data.</text>
</comment>
<dbReference type="PANTHER" id="PTHR43669:SF3">
    <property type="entry name" value="ALCOHOL DEHYDROGENASE, PUTATIVE (AFU_ORTHOLOGUE AFUA_3G03445)-RELATED"/>
    <property type="match status" value="1"/>
</dbReference>
<name>A0A1J4N7Q6_9ACTN</name>
<dbReference type="GO" id="GO:0016491">
    <property type="term" value="F:oxidoreductase activity"/>
    <property type="evidence" value="ECO:0007669"/>
    <property type="project" value="UniProtKB-KW"/>
</dbReference>
<dbReference type="STRING" id="1844.UG56_009430"/>
<comment type="similarity">
    <text evidence="1">Belongs to the short-chain dehydrogenases/reductases (SDR) family.</text>
</comment>
<dbReference type="OrthoDB" id="670853at2"/>
<organism evidence="3 4">
    <name type="scientific">Nocardioides luteus</name>
    <dbReference type="NCBI Taxonomy" id="1844"/>
    <lineage>
        <taxon>Bacteria</taxon>
        <taxon>Bacillati</taxon>
        <taxon>Actinomycetota</taxon>
        <taxon>Actinomycetes</taxon>
        <taxon>Propionibacteriales</taxon>
        <taxon>Nocardioidaceae</taxon>
        <taxon>Nocardioides</taxon>
    </lineage>
</organism>
<dbReference type="CDD" id="cd05233">
    <property type="entry name" value="SDR_c"/>
    <property type="match status" value="1"/>
</dbReference>
<keyword evidence="4" id="KW-1185">Reference proteome</keyword>
<dbReference type="InterPro" id="IPR002347">
    <property type="entry name" value="SDR_fam"/>
</dbReference>
<dbReference type="Gene3D" id="3.40.50.720">
    <property type="entry name" value="NAD(P)-binding Rossmann-like Domain"/>
    <property type="match status" value="1"/>
</dbReference>
<dbReference type="Proteomes" id="UP000033772">
    <property type="component" value="Unassembled WGS sequence"/>
</dbReference>
<reference evidence="3" key="1">
    <citation type="submission" date="2016-10" db="EMBL/GenBank/DDBJ databases">
        <title>Draft Genome Sequence of Nocardioides luteus Strain BAFB, an Alkane-Degrading Bacterium Isolated from JP-7 Polluted Soil.</title>
        <authorList>
            <person name="Brown L."/>
            <person name="Ruiz O.N."/>
            <person name="Gunasekera T."/>
        </authorList>
    </citation>
    <scope>NUCLEOTIDE SEQUENCE [LARGE SCALE GENOMIC DNA]</scope>
    <source>
        <strain evidence="3">BAFB</strain>
    </source>
</reference>
<dbReference type="SUPFAM" id="SSF51735">
    <property type="entry name" value="NAD(P)-binding Rossmann-fold domains"/>
    <property type="match status" value="1"/>
</dbReference>
<dbReference type="InterPro" id="IPR036291">
    <property type="entry name" value="NAD(P)-bd_dom_sf"/>
</dbReference>
<evidence type="ECO:0000313" key="4">
    <source>
        <dbReference type="Proteomes" id="UP000033772"/>
    </source>
</evidence>